<dbReference type="Proteomes" id="UP000383932">
    <property type="component" value="Unassembled WGS sequence"/>
</dbReference>
<dbReference type="SUPFAM" id="SSF53335">
    <property type="entry name" value="S-adenosyl-L-methionine-dependent methyltransferases"/>
    <property type="match status" value="1"/>
</dbReference>
<accession>A0A5N5QGP0</accession>
<dbReference type="Gene3D" id="3.40.50.150">
    <property type="entry name" value="Vaccinia Virus protein VP39"/>
    <property type="match status" value="1"/>
</dbReference>
<evidence type="ECO:0008006" key="3">
    <source>
        <dbReference type="Google" id="ProtNLM"/>
    </source>
</evidence>
<dbReference type="InterPro" id="IPR029063">
    <property type="entry name" value="SAM-dependent_MTases_sf"/>
</dbReference>
<dbReference type="Pfam" id="PF13489">
    <property type="entry name" value="Methyltransf_23"/>
    <property type="match status" value="1"/>
</dbReference>
<organism evidence="1 2">
    <name type="scientific">Ceratobasidium theobromae</name>
    <dbReference type="NCBI Taxonomy" id="1582974"/>
    <lineage>
        <taxon>Eukaryota</taxon>
        <taxon>Fungi</taxon>
        <taxon>Dikarya</taxon>
        <taxon>Basidiomycota</taxon>
        <taxon>Agaricomycotina</taxon>
        <taxon>Agaricomycetes</taxon>
        <taxon>Cantharellales</taxon>
        <taxon>Ceratobasidiaceae</taxon>
        <taxon>Ceratobasidium</taxon>
    </lineage>
</organism>
<evidence type="ECO:0000313" key="1">
    <source>
        <dbReference type="EMBL" id="KAB5590626.1"/>
    </source>
</evidence>
<dbReference type="PANTHER" id="PTHR45036">
    <property type="entry name" value="METHYLTRANSFERASE LIKE 7B"/>
    <property type="match status" value="1"/>
</dbReference>
<sequence length="261" mass="29261">MLRLSPLYSLFPDWWLAMKHALPRTLRAIITQPGLLLRPSALSRLFFSFVWEKFAPLVDEGGREVKEMLVRPHAYGVVLDIGAGHGHTIPYLDRTRITKYVAVEPNVRMHSEIRDMAQKHGYSADECIVLSCGAEDSDVIAATLGGEHRVDTIVSILTLCTVPNPKAVASALTKNVLKSGGQFLWYEHIANPLPDVQAWQRWLTPLWAAAFDGCRLDRDTPAILLSAGAWSATDMWDKPGEVKADNMFWHQVGRFLKAHDH</sequence>
<dbReference type="CDD" id="cd02440">
    <property type="entry name" value="AdoMet_MTases"/>
    <property type="match status" value="1"/>
</dbReference>
<proteinExistence type="predicted"/>
<dbReference type="InterPro" id="IPR052356">
    <property type="entry name" value="Thiol_S-MT"/>
</dbReference>
<dbReference type="PANTHER" id="PTHR45036:SF1">
    <property type="entry name" value="METHYLTRANSFERASE LIKE 7A"/>
    <property type="match status" value="1"/>
</dbReference>
<gene>
    <name evidence="1" type="ORF">CTheo_5936</name>
</gene>
<evidence type="ECO:0000313" key="2">
    <source>
        <dbReference type="Proteomes" id="UP000383932"/>
    </source>
</evidence>
<keyword evidence="2" id="KW-1185">Reference proteome</keyword>
<name>A0A5N5QGP0_9AGAM</name>
<dbReference type="OrthoDB" id="540004at2759"/>
<comment type="caution">
    <text evidence="1">The sequence shown here is derived from an EMBL/GenBank/DDBJ whole genome shotgun (WGS) entry which is preliminary data.</text>
</comment>
<reference evidence="1 2" key="1">
    <citation type="journal article" date="2019" name="Fungal Biol. Biotechnol.">
        <title>Draft genome sequence of fastidious pathogen Ceratobasidium theobromae, which causes vascular-streak dieback in Theobroma cacao.</title>
        <authorList>
            <person name="Ali S.S."/>
            <person name="Asman A."/>
            <person name="Shao J."/>
            <person name="Firmansyah A.P."/>
            <person name="Susilo A.W."/>
            <person name="Rosmana A."/>
            <person name="McMahon P."/>
            <person name="Junaid M."/>
            <person name="Guest D."/>
            <person name="Kheng T.Y."/>
            <person name="Meinhardt L.W."/>
            <person name="Bailey B.A."/>
        </authorList>
    </citation>
    <scope>NUCLEOTIDE SEQUENCE [LARGE SCALE GENOMIC DNA]</scope>
    <source>
        <strain evidence="1 2">CT2</strain>
    </source>
</reference>
<protein>
    <recommendedName>
        <fullName evidence="3">Methyltransferase domain-containing protein</fullName>
    </recommendedName>
</protein>
<dbReference type="AlphaFoldDB" id="A0A5N5QGP0"/>
<dbReference type="EMBL" id="SSOP01000156">
    <property type="protein sequence ID" value="KAB5590626.1"/>
    <property type="molecule type" value="Genomic_DNA"/>
</dbReference>